<protein>
    <recommendedName>
        <fullName evidence="8">Proton extrusion protein PxcA</fullName>
    </recommendedName>
</protein>
<dbReference type="GO" id="GO:0005886">
    <property type="term" value="C:plasma membrane"/>
    <property type="evidence" value="ECO:0007669"/>
    <property type="project" value="UniProtKB-SubCell"/>
</dbReference>
<keyword evidence="7 8" id="KW-0472">Membrane</keyword>
<keyword evidence="6 8" id="KW-0406">Ion transport</keyword>
<keyword evidence="5 8" id="KW-1133">Transmembrane helix</keyword>
<keyword evidence="4 8" id="KW-0375">Hydrogen ion transport</keyword>
<evidence type="ECO:0000256" key="7">
    <source>
        <dbReference type="ARBA" id="ARBA00023136"/>
    </source>
</evidence>
<dbReference type="EMBL" id="WMIA01000009">
    <property type="protein sequence ID" value="MTF39051.1"/>
    <property type="molecule type" value="Genomic_DNA"/>
</dbReference>
<feature type="transmembrane region" description="Helical" evidence="8">
    <location>
        <begin position="405"/>
        <end position="425"/>
    </location>
</feature>
<evidence type="ECO:0000313" key="9">
    <source>
        <dbReference type="EMBL" id="MTF39051.1"/>
    </source>
</evidence>
<evidence type="ECO:0000256" key="1">
    <source>
        <dbReference type="ARBA" id="ARBA00004141"/>
    </source>
</evidence>
<dbReference type="NCBIfam" id="NF002703">
    <property type="entry name" value="PRK02507.1-1"/>
    <property type="match status" value="1"/>
</dbReference>
<accession>A0A844GVI2</accession>
<evidence type="ECO:0000256" key="2">
    <source>
        <dbReference type="ARBA" id="ARBA00022448"/>
    </source>
</evidence>
<evidence type="ECO:0000256" key="6">
    <source>
        <dbReference type="ARBA" id="ARBA00023065"/>
    </source>
</evidence>
<feature type="transmembrane region" description="Helical" evidence="8">
    <location>
        <begin position="326"/>
        <end position="343"/>
    </location>
</feature>
<reference evidence="9 10" key="1">
    <citation type="submission" date="2019-11" db="EMBL/GenBank/DDBJ databases">
        <title>Isolation of a new High Light Tolerant Cyanobacteria.</title>
        <authorList>
            <person name="Dobson Z."/>
            <person name="Vaughn N."/>
            <person name="Vaughn M."/>
            <person name="Fromme P."/>
            <person name="Mazor Y."/>
        </authorList>
    </citation>
    <scope>NUCLEOTIDE SEQUENCE [LARGE SCALE GENOMIC DNA]</scope>
    <source>
        <strain evidence="9 10">0216</strain>
    </source>
</reference>
<dbReference type="InterPro" id="IPR004282">
    <property type="entry name" value="CemA"/>
</dbReference>
<keyword evidence="3 8" id="KW-0812">Transmembrane</keyword>
<evidence type="ECO:0000256" key="5">
    <source>
        <dbReference type="ARBA" id="ARBA00022989"/>
    </source>
</evidence>
<keyword evidence="8" id="KW-0997">Cell inner membrane</keyword>
<feature type="transmembrane region" description="Helical" evidence="8">
    <location>
        <begin position="223"/>
        <end position="242"/>
    </location>
</feature>
<dbReference type="Proteomes" id="UP000437131">
    <property type="component" value="Unassembled WGS sequence"/>
</dbReference>
<evidence type="ECO:0000256" key="4">
    <source>
        <dbReference type="ARBA" id="ARBA00022781"/>
    </source>
</evidence>
<dbReference type="GO" id="GO:0015078">
    <property type="term" value="F:proton transmembrane transporter activity"/>
    <property type="evidence" value="ECO:0007669"/>
    <property type="project" value="UniProtKB-UniRule"/>
</dbReference>
<comment type="function">
    <text evidence="8">Required for H(+) efflux immediately after light irradiation to form a rapid H(+) concentration gradient across the thylakoid membranes. Together with PxcL, contributes to transient H(+) uptake following dark to light transition.</text>
</comment>
<dbReference type="AlphaFoldDB" id="A0A844GVI2"/>
<keyword evidence="8" id="KW-1003">Cell membrane</keyword>
<evidence type="ECO:0000256" key="3">
    <source>
        <dbReference type="ARBA" id="ARBA00022692"/>
    </source>
</evidence>
<gene>
    <name evidence="8 9" type="primary">pxcA</name>
    <name evidence="9" type="ORF">GGC33_08925</name>
</gene>
<organism evidence="9 10">
    <name type="scientific">Cyanobacterium aponinum 0216</name>
    <dbReference type="NCBI Taxonomy" id="2676140"/>
    <lineage>
        <taxon>Bacteria</taxon>
        <taxon>Bacillati</taxon>
        <taxon>Cyanobacteriota</taxon>
        <taxon>Cyanophyceae</taxon>
        <taxon>Oscillatoriophycideae</taxon>
        <taxon>Chroococcales</taxon>
        <taxon>Geminocystaceae</taxon>
        <taxon>Cyanobacterium</taxon>
    </lineage>
</organism>
<evidence type="ECO:0000256" key="8">
    <source>
        <dbReference type="HAMAP-Rule" id="MF_01308"/>
    </source>
</evidence>
<name>A0A844GVI2_9CHRO</name>
<proteinExistence type="inferred from homology"/>
<dbReference type="PANTHER" id="PTHR33650:SF2">
    <property type="entry name" value="CHLOROPLAST ENVELOPE MEMBRANE PROTEIN"/>
    <property type="match status" value="1"/>
</dbReference>
<dbReference type="RefSeq" id="WP_155083810.1">
    <property type="nucleotide sequence ID" value="NZ_WMIA01000009.1"/>
</dbReference>
<sequence>MFNRLFRSTKRWISNSLENALEESYQRALTIKKIEDEHFKGQKISFQNCDYGESVWAYFQSELKSNLRVIKVKINQFKTSKSIHTFLSSKSKNSHYNYNNSGDYNFEYEQEIILEKLNFIDQILDKYNADYYETSSVKIESNSPNQNINNNPSLAKQKNIQKQDKNDNNFESSLETVSDKTSVLPRSFLRTIDRIKQEIDPKSSESEQDVLNKFRKSKYKTAISIKFLLLLIIVPLLVHNVAKIALGKVFIDPYFSHHEEIVFINQDLQEEALIELKNFEENLNLKVMLGIIPKLSIEEKEHEIKAKAQELGEEYRRQSANAIKNIFADIFSLIAFGIVIYFSKRELQILKSFIDETVYGLSDSAKAFLIILFTDMFVGFHSPHGWEVILESISRHFGLPENRDFNFLFIATFPVILDTVLKYWIFRYLNRISPSAVATYKNMNES</sequence>
<dbReference type="PANTHER" id="PTHR33650">
    <property type="entry name" value="CHLOROPLAST ENVELOPE MEMBRANE PROTEIN-RELATED"/>
    <property type="match status" value="1"/>
</dbReference>
<evidence type="ECO:0000313" key="10">
    <source>
        <dbReference type="Proteomes" id="UP000437131"/>
    </source>
</evidence>
<comment type="subcellular location">
    <subcellularLocation>
        <location evidence="8">Cell inner membrane</location>
        <topology evidence="8">Multi-pass membrane protein</topology>
    </subcellularLocation>
    <subcellularLocation>
        <location evidence="1">Membrane</location>
        <topology evidence="1">Multi-pass membrane protein</topology>
    </subcellularLocation>
</comment>
<dbReference type="Pfam" id="PF03040">
    <property type="entry name" value="CemA"/>
    <property type="match status" value="1"/>
</dbReference>
<comment type="caution">
    <text evidence="9">The sequence shown here is derived from an EMBL/GenBank/DDBJ whole genome shotgun (WGS) entry which is preliminary data.</text>
</comment>
<keyword evidence="2 8" id="KW-0813">Transport</keyword>
<dbReference type="HAMAP" id="MF_01308">
    <property type="entry name" value="CemA_PxcA"/>
    <property type="match status" value="1"/>
</dbReference>
<comment type="similarity">
    <text evidence="8">Belongs to the CemA family.</text>
</comment>